<name>A0A2T2WR72_9FIRM</name>
<dbReference type="AlphaFoldDB" id="A0A2T2WR72"/>
<evidence type="ECO:0000313" key="2">
    <source>
        <dbReference type="Proteomes" id="UP000242972"/>
    </source>
</evidence>
<sequence length="89" mass="9752">MITVVLVLVALWIVFAFLKGLVRGILVIAGLAFVVFFLAQPAAVSPSVRAAIAAQSVVHAGHRVSTTVLRSRIVVREWQFLLYTVRHTL</sequence>
<dbReference type="Proteomes" id="UP000242972">
    <property type="component" value="Unassembled WGS sequence"/>
</dbReference>
<reference evidence="1 2" key="1">
    <citation type="journal article" date="2014" name="BMC Genomics">
        <title>Comparison of environmental and isolate Sulfobacillus genomes reveals diverse carbon, sulfur, nitrogen, and hydrogen metabolisms.</title>
        <authorList>
            <person name="Justice N.B."/>
            <person name="Norman A."/>
            <person name="Brown C.T."/>
            <person name="Singh A."/>
            <person name="Thomas B.C."/>
            <person name="Banfield J.F."/>
        </authorList>
    </citation>
    <scope>NUCLEOTIDE SEQUENCE [LARGE SCALE GENOMIC DNA]</scope>
    <source>
        <strain evidence="1">AMDSBA4</strain>
    </source>
</reference>
<protein>
    <submittedName>
        <fullName evidence="1">Uncharacterized protein</fullName>
    </submittedName>
</protein>
<organism evidence="1 2">
    <name type="scientific">Sulfobacillus benefaciens</name>
    <dbReference type="NCBI Taxonomy" id="453960"/>
    <lineage>
        <taxon>Bacteria</taxon>
        <taxon>Bacillati</taxon>
        <taxon>Bacillota</taxon>
        <taxon>Clostridia</taxon>
        <taxon>Eubacteriales</taxon>
        <taxon>Clostridiales Family XVII. Incertae Sedis</taxon>
        <taxon>Sulfobacillus</taxon>
    </lineage>
</organism>
<proteinExistence type="predicted"/>
<evidence type="ECO:0000313" key="1">
    <source>
        <dbReference type="EMBL" id="PSR24729.1"/>
    </source>
</evidence>
<accession>A0A2T2WR72</accession>
<gene>
    <name evidence="1" type="ORF">C7B46_20925</name>
</gene>
<comment type="caution">
    <text evidence="1">The sequence shown here is derived from an EMBL/GenBank/DDBJ whole genome shotgun (WGS) entry which is preliminary data.</text>
</comment>
<dbReference type="EMBL" id="PXYW01000168">
    <property type="protein sequence ID" value="PSR24729.1"/>
    <property type="molecule type" value="Genomic_DNA"/>
</dbReference>